<dbReference type="PANTHER" id="PTHR16023">
    <property type="entry name" value="TAX1 BINDING PROTEIN-RELATED"/>
    <property type="match status" value="1"/>
</dbReference>
<evidence type="ECO:0000313" key="2">
    <source>
        <dbReference type="Proteomes" id="UP000887565"/>
    </source>
</evidence>
<dbReference type="GO" id="GO:0070772">
    <property type="term" value="C:PAS complex"/>
    <property type="evidence" value="ECO:0007669"/>
    <property type="project" value="InterPro"/>
</dbReference>
<dbReference type="Pfam" id="PF12755">
    <property type="entry name" value="Vac14_Fab1_bd"/>
    <property type="match status" value="1"/>
</dbReference>
<dbReference type="AlphaFoldDB" id="A0A915HNH4"/>
<dbReference type="SMART" id="SM00212">
    <property type="entry name" value="UBCc"/>
    <property type="match status" value="1"/>
</dbReference>
<proteinExistence type="predicted"/>
<dbReference type="GO" id="GO:0010008">
    <property type="term" value="C:endosome membrane"/>
    <property type="evidence" value="ECO:0007669"/>
    <property type="project" value="TreeGrafter"/>
</dbReference>
<accession>A0A915HNH4</accession>
<dbReference type="InterPro" id="IPR011989">
    <property type="entry name" value="ARM-like"/>
</dbReference>
<dbReference type="SUPFAM" id="SSF48371">
    <property type="entry name" value="ARM repeat"/>
    <property type="match status" value="1"/>
</dbReference>
<name>A0A915HNH4_ROMCU</name>
<feature type="compositionally biased region" description="Basic and acidic residues" evidence="1">
    <location>
        <begin position="126"/>
        <end position="136"/>
    </location>
</feature>
<dbReference type="SUPFAM" id="SSF54495">
    <property type="entry name" value="UBC-like"/>
    <property type="match status" value="1"/>
</dbReference>
<dbReference type="WBParaSite" id="nRc.2.0.1.t03040-RA">
    <property type="protein sequence ID" value="nRc.2.0.1.t03040-RA"/>
    <property type="gene ID" value="nRc.2.0.1.g03040"/>
</dbReference>
<sequence>MCACLARLKSDIKLIESTFPKSHERFQILNASVDEVSCKFITRSDTKHIIANILENYPESPPVWFCDSGEDATVSHALSNLTDTSRSQENMIIPQICKLITTLSHSYSLPVPPQVAELTLTYSSSTEKKNEDHTSDLESDDDNIDYEMEEDVRTENSDTKGLSPDDLAMLDKLKRKHISDYKSCVPTGSVTANDRLMKELRDIYRSTFFKNGDYSIELVGIYLHTHLISCVRTLTWSDSQSWDAFPFDPPFVRIVSPYIVKGFVLYGGAICMELLTKQGWSSVYSVEAIIHQIAATLVKGKARIQFDAKMAVNYTNQLILPVLESFNDPDSRIRYYACEALYNIIKITREATLVHFKTLFDTLARLVCDVDQNVRNGADLLDRSLKDIVTASTTFRIGEFVTELRERIYVQALHNVPQINLVPFLPDILDGFFHVLSDDTPRTRETCEAVLGEFLKSIEQKPQAADLQHMVNILIVHAQSQDDLVRLIALIWLREFLLLDGNNMLKSASGYLTAVLPCLSFTDDQKKNYENKFEQRLKSENIEKS</sequence>
<dbReference type="InterPro" id="IPR016024">
    <property type="entry name" value="ARM-type_fold"/>
</dbReference>
<protein>
    <submittedName>
        <fullName evidence="3">Uncharacterized protein</fullName>
    </submittedName>
</protein>
<dbReference type="PANTHER" id="PTHR16023:SF0">
    <property type="entry name" value="PROTEIN VAC14 HOMOLOG"/>
    <property type="match status" value="1"/>
</dbReference>
<dbReference type="InterPro" id="IPR026825">
    <property type="entry name" value="Vac14"/>
</dbReference>
<evidence type="ECO:0000313" key="3">
    <source>
        <dbReference type="WBParaSite" id="nRc.2.0.1.t03040-RA"/>
    </source>
</evidence>
<dbReference type="CDD" id="cd23802">
    <property type="entry name" value="UBCc_UBE2Q"/>
    <property type="match status" value="1"/>
</dbReference>
<dbReference type="GO" id="GO:0006661">
    <property type="term" value="P:phosphatidylinositol biosynthetic process"/>
    <property type="evidence" value="ECO:0007669"/>
    <property type="project" value="InterPro"/>
</dbReference>
<organism evidence="2 3">
    <name type="scientific">Romanomermis culicivorax</name>
    <name type="common">Nematode worm</name>
    <dbReference type="NCBI Taxonomy" id="13658"/>
    <lineage>
        <taxon>Eukaryota</taxon>
        <taxon>Metazoa</taxon>
        <taxon>Ecdysozoa</taxon>
        <taxon>Nematoda</taxon>
        <taxon>Enoplea</taxon>
        <taxon>Dorylaimia</taxon>
        <taxon>Mermithida</taxon>
        <taxon>Mermithoidea</taxon>
        <taxon>Mermithidae</taxon>
        <taxon>Romanomermis</taxon>
    </lineage>
</organism>
<dbReference type="InterPro" id="IPR016135">
    <property type="entry name" value="UBQ-conjugating_enzyme/RWD"/>
</dbReference>
<dbReference type="Proteomes" id="UP000887565">
    <property type="component" value="Unplaced"/>
</dbReference>
<reference evidence="3" key="1">
    <citation type="submission" date="2022-11" db="UniProtKB">
        <authorList>
            <consortium name="WormBaseParasite"/>
        </authorList>
    </citation>
    <scope>IDENTIFICATION</scope>
</reference>
<keyword evidence="2" id="KW-1185">Reference proteome</keyword>
<evidence type="ECO:0000256" key="1">
    <source>
        <dbReference type="SAM" id="MobiDB-lite"/>
    </source>
</evidence>
<dbReference type="Gene3D" id="3.10.110.10">
    <property type="entry name" value="Ubiquitin Conjugating Enzyme"/>
    <property type="match status" value="1"/>
</dbReference>
<dbReference type="Gene3D" id="1.25.10.10">
    <property type="entry name" value="Leucine-rich Repeat Variant"/>
    <property type="match status" value="1"/>
</dbReference>
<feature type="region of interest" description="Disordered" evidence="1">
    <location>
        <begin position="124"/>
        <end position="144"/>
    </location>
</feature>